<dbReference type="Proteomes" id="UP000233276">
    <property type="component" value="Chromosome"/>
</dbReference>
<organism evidence="2 3">
    <name type="scientific">Microbacterium hominis</name>
    <dbReference type="NCBI Taxonomy" id="162426"/>
    <lineage>
        <taxon>Bacteria</taxon>
        <taxon>Bacillati</taxon>
        <taxon>Actinomycetota</taxon>
        <taxon>Actinomycetes</taxon>
        <taxon>Micrococcales</taxon>
        <taxon>Microbacteriaceae</taxon>
        <taxon>Microbacterium</taxon>
    </lineage>
</organism>
<evidence type="ECO:0000313" key="2">
    <source>
        <dbReference type="EMBL" id="AUG29104.1"/>
    </source>
</evidence>
<proteinExistence type="predicted"/>
<dbReference type="KEGG" id="mhos:CXR34_06220"/>
<feature type="chain" id="PRO_5039485598" evidence="1">
    <location>
        <begin position="17"/>
        <end position="127"/>
    </location>
</feature>
<keyword evidence="1" id="KW-0732">Signal</keyword>
<reference evidence="2 3" key="1">
    <citation type="submission" date="2017-12" db="EMBL/GenBank/DDBJ databases">
        <title>Isolation and characterization of estrogens degradatiion strain Microbacterium hominis SJTG1.</title>
        <authorList>
            <person name="Xiong W."/>
            <person name="Yin C."/>
            <person name="Zheng D."/>
            <person name="Liang R."/>
        </authorList>
    </citation>
    <scope>NUCLEOTIDE SEQUENCE [LARGE SCALE GENOMIC DNA]</scope>
    <source>
        <strain evidence="2 3">SJTG1</strain>
    </source>
</reference>
<evidence type="ECO:0000313" key="3">
    <source>
        <dbReference type="Proteomes" id="UP000233276"/>
    </source>
</evidence>
<accession>A0A2K9DT97</accession>
<evidence type="ECO:0000256" key="1">
    <source>
        <dbReference type="SAM" id="SignalP"/>
    </source>
</evidence>
<dbReference type="EMBL" id="CP025299">
    <property type="protein sequence ID" value="AUG29104.1"/>
    <property type="molecule type" value="Genomic_DNA"/>
</dbReference>
<sequence length="127" mass="12163">MVVVVVAVLVALTACASGGGAGTATPSGGGTAVIAPVTMSANDLQGATVDLVVGQSLNILTGDLAGDSYTATVSDERVAEFVPGGTKGGAEFNPGVRALAVGEVTVVLANADGGIQDVTFTVDVTAG</sequence>
<feature type="signal peptide" evidence="1">
    <location>
        <begin position="1"/>
        <end position="16"/>
    </location>
</feature>
<dbReference type="AlphaFoldDB" id="A0A2K9DT97"/>
<protein>
    <submittedName>
        <fullName evidence="2">Uncharacterized protein</fullName>
    </submittedName>
</protein>
<gene>
    <name evidence="2" type="ORF">CXR34_06220</name>
</gene>
<name>A0A2K9DT97_9MICO</name>